<reference evidence="2 3" key="2">
    <citation type="journal article" date="2019" name="G3 (Bethesda)">
        <title>Hybrid Assembly of the Genome of the Entomopathogenic Nematode Steinernema carpocapsae Identifies the X-Chromosome.</title>
        <authorList>
            <person name="Serra L."/>
            <person name="Macchietto M."/>
            <person name="Macias-Munoz A."/>
            <person name="McGill C.J."/>
            <person name="Rodriguez I.M."/>
            <person name="Rodriguez B."/>
            <person name="Murad R."/>
            <person name="Mortazavi A."/>
        </authorList>
    </citation>
    <scope>NUCLEOTIDE SEQUENCE [LARGE SCALE GENOMIC DNA]</scope>
    <source>
        <strain evidence="2 3">ALL</strain>
    </source>
</reference>
<dbReference type="Proteomes" id="UP000298663">
    <property type="component" value="Unassembled WGS sequence"/>
</dbReference>
<evidence type="ECO:0000256" key="1">
    <source>
        <dbReference type="SAM" id="Coils"/>
    </source>
</evidence>
<comment type="caution">
    <text evidence="2">The sequence shown here is derived from an EMBL/GenBank/DDBJ whole genome shotgun (WGS) entry which is preliminary data.</text>
</comment>
<organism evidence="2 3">
    <name type="scientific">Steinernema carpocapsae</name>
    <name type="common">Entomopathogenic nematode</name>
    <dbReference type="NCBI Taxonomy" id="34508"/>
    <lineage>
        <taxon>Eukaryota</taxon>
        <taxon>Metazoa</taxon>
        <taxon>Ecdysozoa</taxon>
        <taxon>Nematoda</taxon>
        <taxon>Chromadorea</taxon>
        <taxon>Rhabditida</taxon>
        <taxon>Tylenchina</taxon>
        <taxon>Panagrolaimomorpha</taxon>
        <taxon>Strongyloidoidea</taxon>
        <taxon>Steinernematidae</taxon>
        <taxon>Steinernema</taxon>
    </lineage>
</organism>
<protein>
    <submittedName>
        <fullName evidence="2">Uncharacterized protein</fullName>
    </submittedName>
</protein>
<dbReference type="AlphaFoldDB" id="A0A4U5PGY7"/>
<evidence type="ECO:0000313" key="2">
    <source>
        <dbReference type="EMBL" id="TKR95879.1"/>
    </source>
</evidence>
<dbReference type="EMBL" id="AZBU02000002">
    <property type="protein sequence ID" value="TKR95879.1"/>
    <property type="molecule type" value="Genomic_DNA"/>
</dbReference>
<accession>A0A4U5PGY7</accession>
<dbReference type="OrthoDB" id="10679649at2759"/>
<dbReference type="STRING" id="34508.A0A4U5PGY7"/>
<name>A0A4U5PGY7_STECR</name>
<sequence>MSYYYLNVQATQQAEAENLLEICYGLRSPKEATRLRAVQAFALLLPQQIVAGNAFVEAVGTLEEIPEAGRLREAVLDSVDFLTLVVHSGNPFLTHQVEQMAQVAYFFNLLAKALQRGEEAVDSADELQRVIREHRQKVEELEEVKKTSQEPSPEALEAMETQKAEILRLRQEIQASQELMEVAISCDSDVAKMEAANKALTKELLQASAAWKETERGLLDRIEDIQLEQENILTEAIFKAGEEKDELLAELQETREIMENHEARHKQEIQELHCDRDATALEHEAAIFKMQSILDSQAEEALERQESLERKLMNSVETNQQVREALEEKEEELAELQERFSAVDEQRQQLEVQKNDIESLYGRTVQENCSLKAQQEEAEQRCHDLNNTKKRLERILSAQSVQLEESEALQAENAKLKAELIALRRENAEQSEEIDGFKVKLAASRERMRQRFAAITERHKNRRN</sequence>
<feature type="coiled-coil region" evidence="1">
    <location>
        <begin position="298"/>
        <end position="433"/>
    </location>
</feature>
<keyword evidence="3" id="KW-1185">Reference proteome</keyword>
<feature type="coiled-coil region" evidence="1">
    <location>
        <begin position="244"/>
        <end position="271"/>
    </location>
</feature>
<evidence type="ECO:0000313" key="3">
    <source>
        <dbReference type="Proteomes" id="UP000298663"/>
    </source>
</evidence>
<proteinExistence type="predicted"/>
<gene>
    <name evidence="2" type="ORF">L596_009989</name>
</gene>
<keyword evidence="1" id="KW-0175">Coiled coil</keyword>
<feature type="coiled-coil region" evidence="1">
    <location>
        <begin position="124"/>
        <end position="210"/>
    </location>
</feature>
<reference evidence="2 3" key="1">
    <citation type="journal article" date="2015" name="Genome Biol.">
        <title>Comparative genomics of Steinernema reveals deeply conserved gene regulatory networks.</title>
        <authorList>
            <person name="Dillman A.R."/>
            <person name="Macchietto M."/>
            <person name="Porter C.F."/>
            <person name="Rogers A."/>
            <person name="Williams B."/>
            <person name="Antoshechkin I."/>
            <person name="Lee M.M."/>
            <person name="Goodwin Z."/>
            <person name="Lu X."/>
            <person name="Lewis E.E."/>
            <person name="Goodrich-Blair H."/>
            <person name="Stock S.P."/>
            <person name="Adams B.J."/>
            <person name="Sternberg P.W."/>
            <person name="Mortazavi A."/>
        </authorList>
    </citation>
    <scope>NUCLEOTIDE SEQUENCE [LARGE SCALE GENOMIC DNA]</scope>
    <source>
        <strain evidence="2 3">ALL</strain>
    </source>
</reference>